<keyword evidence="4" id="KW-1185">Reference proteome</keyword>
<dbReference type="Proteomes" id="UP001454036">
    <property type="component" value="Unassembled WGS sequence"/>
</dbReference>
<evidence type="ECO:0000259" key="2">
    <source>
        <dbReference type="PROSITE" id="PS50994"/>
    </source>
</evidence>
<comment type="caution">
    <text evidence="3">The sequence shown here is derived from an EMBL/GenBank/DDBJ whole genome shotgun (WGS) entry which is preliminary data.</text>
</comment>
<dbReference type="InterPro" id="IPR036397">
    <property type="entry name" value="RNaseH_sf"/>
</dbReference>
<dbReference type="PANTHER" id="PTHR47481">
    <property type="match status" value="1"/>
</dbReference>
<evidence type="ECO:0000256" key="1">
    <source>
        <dbReference type="SAM" id="MobiDB-lite"/>
    </source>
</evidence>
<reference evidence="3 4" key="1">
    <citation type="submission" date="2024-01" db="EMBL/GenBank/DDBJ databases">
        <title>The complete chloroplast genome sequence of Lithospermum erythrorhizon: insights into the phylogenetic relationship among Boraginaceae species and the maternal lineages of purple gromwells.</title>
        <authorList>
            <person name="Okada T."/>
            <person name="Watanabe K."/>
        </authorList>
    </citation>
    <scope>NUCLEOTIDE SEQUENCE [LARGE SCALE GENOMIC DNA]</scope>
</reference>
<dbReference type="SUPFAM" id="SSF53098">
    <property type="entry name" value="Ribonuclease H-like"/>
    <property type="match status" value="1"/>
</dbReference>
<evidence type="ECO:0000313" key="4">
    <source>
        <dbReference type="Proteomes" id="UP001454036"/>
    </source>
</evidence>
<dbReference type="Pfam" id="PF14223">
    <property type="entry name" value="Retrotran_gag_2"/>
    <property type="match status" value="1"/>
</dbReference>
<dbReference type="GO" id="GO:0015074">
    <property type="term" value="P:DNA integration"/>
    <property type="evidence" value="ECO:0007669"/>
    <property type="project" value="InterPro"/>
</dbReference>
<dbReference type="GO" id="GO:0003676">
    <property type="term" value="F:nucleic acid binding"/>
    <property type="evidence" value="ECO:0007669"/>
    <property type="project" value="InterPro"/>
</dbReference>
<organism evidence="3 4">
    <name type="scientific">Lithospermum erythrorhizon</name>
    <name type="common">Purple gromwell</name>
    <name type="synonym">Lithospermum officinale var. erythrorhizon</name>
    <dbReference type="NCBI Taxonomy" id="34254"/>
    <lineage>
        <taxon>Eukaryota</taxon>
        <taxon>Viridiplantae</taxon>
        <taxon>Streptophyta</taxon>
        <taxon>Embryophyta</taxon>
        <taxon>Tracheophyta</taxon>
        <taxon>Spermatophyta</taxon>
        <taxon>Magnoliopsida</taxon>
        <taxon>eudicotyledons</taxon>
        <taxon>Gunneridae</taxon>
        <taxon>Pentapetalae</taxon>
        <taxon>asterids</taxon>
        <taxon>lamiids</taxon>
        <taxon>Boraginales</taxon>
        <taxon>Boraginaceae</taxon>
        <taxon>Boraginoideae</taxon>
        <taxon>Lithospermeae</taxon>
        <taxon>Lithospermum</taxon>
    </lineage>
</organism>
<protein>
    <recommendedName>
        <fullName evidence="2">Integrase catalytic domain-containing protein</fullName>
    </recommendedName>
</protein>
<feature type="compositionally biased region" description="Polar residues" evidence="1">
    <location>
        <begin position="214"/>
        <end position="240"/>
    </location>
</feature>
<feature type="domain" description="Integrase catalytic" evidence="2">
    <location>
        <begin position="452"/>
        <end position="583"/>
    </location>
</feature>
<gene>
    <name evidence="3" type="ORF">LIER_08014</name>
</gene>
<sequence>MTFFLHGQKVLGVVDGSIICPDETHPQYYTWIQCDDIALSWITSTLSRPVLETFLNHDCNSSNEPWNILQQLFLDHASATQMQLRYRFQHFTKGDLSMSDYLQQLHSIYRSLIDVGESLKDSDLVAQTLLGLPRSFSAFKTVMNASTPRPSFAALRPLLLSEEDNVVQSTKSSDSPDAMVLYSSTNNQQRSFNSSNSYNNGGRGRTGRFRGNSTASRPSSWNNSCHSKVDHNQSSYGPNSSSILGHSDGILGASPAAAPPLKATTKCQICGDFNHAALDCSNRFNHAYTSTHLHKSLAAMHFNDDSGNVCSILTSIIPYLGTTKVMVGNSTLLPITHAGNACLFNLTLRNVLLIPNLKKNILSVHQLCIENNCIKTKKLRLRCNNKSSLYFIDFSTRLNNIWHLRLGHHNSSLLSSVANKRLIHCASFSANTCNVCQLGKNVKQPFPNSITSVDLPFELVYYDVWESPVLSPSEMRYYVSFIDVYTRYTWVYPMKRTSDTLTCMQQFHSMIKNVFQTSLITFQADEGGKFHELELYFKQHGIQYRCSCPHTPQQNGIAERKHRHIVEKMRCLLFNQCFLLFFG</sequence>
<dbReference type="Gene3D" id="3.30.420.10">
    <property type="entry name" value="Ribonuclease H-like superfamily/Ribonuclease H"/>
    <property type="match status" value="1"/>
</dbReference>
<dbReference type="Pfam" id="PF13976">
    <property type="entry name" value="gag_pre-integrs"/>
    <property type="match status" value="1"/>
</dbReference>
<dbReference type="PANTHER" id="PTHR47481:SF29">
    <property type="entry name" value="RETROTRANSPOSON GAG DOMAIN-CONTAINING PROTEIN"/>
    <property type="match status" value="1"/>
</dbReference>
<dbReference type="Pfam" id="PF00665">
    <property type="entry name" value="rve"/>
    <property type="match status" value="1"/>
</dbReference>
<accession>A0AAV3PEA8</accession>
<dbReference type="AlphaFoldDB" id="A0AAV3PEA8"/>
<proteinExistence type="predicted"/>
<feature type="region of interest" description="Disordered" evidence="1">
    <location>
        <begin position="184"/>
        <end position="240"/>
    </location>
</feature>
<evidence type="ECO:0000313" key="3">
    <source>
        <dbReference type="EMBL" id="GAA0148625.1"/>
    </source>
</evidence>
<dbReference type="InterPro" id="IPR025724">
    <property type="entry name" value="GAG-pre-integrase_dom"/>
</dbReference>
<dbReference type="InterPro" id="IPR001584">
    <property type="entry name" value="Integrase_cat-core"/>
</dbReference>
<dbReference type="PROSITE" id="PS50994">
    <property type="entry name" value="INTEGRASE"/>
    <property type="match status" value="1"/>
</dbReference>
<name>A0AAV3PEA8_LITER</name>
<dbReference type="EMBL" id="BAABME010001269">
    <property type="protein sequence ID" value="GAA0148625.1"/>
    <property type="molecule type" value="Genomic_DNA"/>
</dbReference>
<feature type="compositionally biased region" description="Low complexity" evidence="1">
    <location>
        <begin position="184"/>
        <end position="200"/>
    </location>
</feature>
<dbReference type="InterPro" id="IPR012337">
    <property type="entry name" value="RNaseH-like_sf"/>
</dbReference>